<feature type="domain" description="HPt" evidence="2">
    <location>
        <begin position="13"/>
        <end position="106"/>
    </location>
</feature>
<dbReference type="CDD" id="cd00088">
    <property type="entry name" value="HPT"/>
    <property type="match status" value="1"/>
</dbReference>
<sequence length="106" mass="11815">MDFRDIKSFLNVDINEAEELGRLLLDTLVSDLEKIRRGIRDNDVESIRFVAHSIKGASGNLGFERLSELAAVMEIRSRAGRLDGLGDLLLDMQSLLEKLESSLAGR</sequence>
<dbReference type="Proteomes" id="UP000231203">
    <property type="component" value="Unassembled WGS sequence"/>
</dbReference>
<feature type="modified residue" description="Phosphohistidine" evidence="1">
    <location>
        <position position="52"/>
    </location>
</feature>
<gene>
    <name evidence="3" type="ORF">CSA25_04630</name>
</gene>
<comment type="caution">
    <text evidence="3">The sequence shown here is derived from an EMBL/GenBank/DDBJ whole genome shotgun (WGS) entry which is preliminary data.</text>
</comment>
<dbReference type="Pfam" id="PF01627">
    <property type="entry name" value="Hpt"/>
    <property type="match status" value="1"/>
</dbReference>
<evidence type="ECO:0000313" key="3">
    <source>
        <dbReference type="EMBL" id="PIE62540.1"/>
    </source>
</evidence>
<dbReference type="Gene3D" id="1.20.120.160">
    <property type="entry name" value="HPT domain"/>
    <property type="match status" value="1"/>
</dbReference>
<protein>
    <submittedName>
        <fullName evidence="3">Hpt domain-containing protein</fullName>
    </submittedName>
</protein>
<evidence type="ECO:0000256" key="1">
    <source>
        <dbReference type="PROSITE-ProRule" id="PRU00110"/>
    </source>
</evidence>
<dbReference type="GO" id="GO:0000160">
    <property type="term" value="P:phosphorelay signal transduction system"/>
    <property type="evidence" value="ECO:0007669"/>
    <property type="project" value="InterPro"/>
</dbReference>
<proteinExistence type="predicted"/>
<dbReference type="GO" id="GO:0004672">
    <property type="term" value="F:protein kinase activity"/>
    <property type="evidence" value="ECO:0007669"/>
    <property type="project" value="UniProtKB-ARBA"/>
</dbReference>
<keyword evidence="1" id="KW-0597">Phosphoprotein</keyword>
<dbReference type="PROSITE" id="PS50894">
    <property type="entry name" value="HPT"/>
    <property type="match status" value="1"/>
</dbReference>
<dbReference type="SMART" id="SM00073">
    <property type="entry name" value="HPT"/>
    <property type="match status" value="1"/>
</dbReference>
<reference evidence="3 4" key="1">
    <citation type="submission" date="2017-10" db="EMBL/GenBank/DDBJ databases">
        <title>Novel microbial diversity and functional potential in the marine mammal oral microbiome.</title>
        <authorList>
            <person name="Dudek N.K."/>
            <person name="Sun C.L."/>
            <person name="Burstein D."/>
            <person name="Kantor R.S."/>
            <person name="Aliaga Goltsman D.S."/>
            <person name="Bik E.M."/>
            <person name="Thomas B.C."/>
            <person name="Banfield J.F."/>
            <person name="Relman D.A."/>
        </authorList>
    </citation>
    <scope>NUCLEOTIDE SEQUENCE [LARGE SCALE GENOMIC DNA]</scope>
    <source>
        <strain evidence="3">DOLJORAL78_47_202</strain>
    </source>
</reference>
<dbReference type="InterPro" id="IPR008207">
    <property type="entry name" value="Sig_transdc_His_kin_Hpt_dom"/>
</dbReference>
<organism evidence="3 4">
    <name type="scientific">Desulfobacter postgatei</name>
    <dbReference type="NCBI Taxonomy" id="2293"/>
    <lineage>
        <taxon>Bacteria</taxon>
        <taxon>Pseudomonadati</taxon>
        <taxon>Thermodesulfobacteriota</taxon>
        <taxon>Desulfobacteria</taxon>
        <taxon>Desulfobacterales</taxon>
        <taxon>Desulfobacteraceae</taxon>
        <taxon>Desulfobacter</taxon>
    </lineage>
</organism>
<evidence type="ECO:0000313" key="4">
    <source>
        <dbReference type="Proteomes" id="UP000231203"/>
    </source>
</evidence>
<dbReference type="SUPFAM" id="SSF47226">
    <property type="entry name" value="Histidine-containing phosphotransfer domain, HPT domain"/>
    <property type="match status" value="1"/>
</dbReference>
<name>A0A2G6MRF8_9BACT</name>
<dbReference type="AlphaFoldDB" id="A0A2G6MRF8"/>
<accession>A0A2G6MRF8</accession>
<dbReference type="InterPro" id="IPR036641">
    <property type="entry name" value="HPT_dom_sf"/>
</dbReference>
<dbReference type="EMBL" id="PDTI01000039">
    <property type="protein sequence ID" value="PIE62540.1"/>
    <property type="molecule type" value="Genomic_DNA"/>
</dbReference>
<evidence type="ECO:0000259" key="2">
    <source>
        <dbReference type="PROSITE" id="PS50894"/>
    </source>
</evidence>